<proteinExistence type="predicted"/>
<protein>
    <submittedName>
        <fullName evidence="2">Uncharacterized protein</fullName>
    </submittedName>
</protein>
<keyword evidence="1" id="KW-1185">Reference proteome</keyword>
<evidence type="ECO:0000313" key="2">
    <source>
        <dbReference type="WBParaSite" id="PDA_v2.g6058.t1"/>
    </source>
</evidence>
<evidence type="ECO:0000313" key="1">
    <source>
        <dbReference type="Proteomes" id="UP000887578"/>
    </source>
</evidence>
<organism evidence="1 2">
    <name type="scientific">Panagrolaimus davidi</name>
    <dbReference type="NCBI Taxonomy" id="227884"/>
    <lineage>
        <taxon>Eukaryota</taxon>
        <taxon>Metazoa</taxon>
        <taxon>Ecdysozoa</taxon>
        <taxon>Nematoda</taxon>
        <taxon>Chromadorea</taxon>
        <taxon>Rhabditida</taxon>
        <taxon>Tylenchina</taxon>
        <taxon>Panagrolaimomorpha</taxon>
        <taxon>Panagrolaimoidea</taxon>
        <taxon>Panagrolaimidae</taxon>
        <taxon>Panagrolaimus</taxon>
    </lineage>
</organism>
<accession>A0A914QQM7</accession>
<reference evidence="2" key="1">
    <citation type="submission" date="2022-11" db="UniProtKB">
        <authorList>
            <consortium name="WormBaseParasite"/>
        </authorList>
    </citation>
    <scope>IDENTIFICATION</scope>
</reference>
<sequence length="384" mass="44819">MTAAFNRFFICKNNFLCSMKENLKNAFILVFSTKEKCELIFNAILKSKTCQPQSSNSAFINENEVFKDDFYLPLIKAIKNGSNGFLDLKTIVLNFVNSLENVEKIYYFNTLAELLLSSELNKNIDNEKHVENSIHFPSASETDSSIPLKRDRPKRSLNKNISYQESEENDECQRKRREIAVSIKPSSNNLTTSHFDSIGLTPKNSPENVDFDIVRYFNDGKSHKKLLVFASNERKQCYEYVLVKTPLSYYGCNKCFAQKKVIKIKALFHDDGSLTFDFNTEKHLCEPSEYSPENHQSLIFKSSNFKLVHRSFKGKMRPLLIIFDSNDKNMCYRFGFESRNNFFFCYECKKQGRFLTARFIQYEGKTTIEFNRLEHICKPQKYIP</sequence>
<name>A0A914QQM7_9BILA</name>
<dbReference type="Proteomes" id="UP000887578">
    <property type="component" value="Unplaced"/>
</dbReference>
<dbReference type="AlphaFoldDB" id="A0A914QQM7"/>
<dbReference type="WBParaSite" id="PDA_v2.g6058.t1">
    <property type="protein sequence ID" value="PDA_v2.g6058.t1"/>
    <property type="gene ID" value="PDA_v2.g6058"/>
</dbReference>